<evidence type="ECO:0000313" key="1">
    <source>
        <dbReference type="EMBL" id="OAI05347.1"/>
    </source>
</evidence>
<protein>
    <submittedName>
        <fullName evidence="1">Uncharacterized protein</fullName>
    </submittedName>
</protein>
<sequence>MGPNFLRDDVGVSATFRQFGQSISDRDVRSMKTRRKSKILNLDSKGRNLPANLVRGVWLPQRGSADI</sequence>
<proteinExistence type="predicted"/>
<comment type="caution">
    <text evidence="1">The sequence shown here is derived from an EMBL/GenBank/DDBJ whole genome shotgun (WGS) entry which is preliminary data.</text>
</comment>
<gene>
    <name evidence="1" type="ORF">A1332_13425</name>
</gene>
<dbReference type="EMBL" id="LUUG01000065">
    <property type="protein sequence ID" value="OAI05347.1"/>
    <property type="molecule type" value="Genomic_DNA"/>
</dbReference>
<organism evidence="1 2">
    <name type="scientific">Methylomonas methanica</name>
    <dbReference type="NCBI Taxonomy" id="421"/>
    <lineage>
        <taxon>Bacteria</taxon>
        <taxon>Pseudomonadati</taxon>
        <taxon>Pseudomonadota</taxon>
        <taxon>Gammaproteobacteria</taxon>
        <taxon>Methylococcales</taxon>
        <taxon>Methylococcaceae</taxon>
        <taxon>Methylomonas</taxon>
    </lineage>
</organism>
<name>A0A177MHR6_METMH</name>
<accession>A0A177MHR6</accession>
<reference evidence="2" key="1">
    <citation type="submission" date="2016-03" db="EMBL/GenBank/DDBJ databases">
        <authorList>
            <person name="Heylen K."/>
            <person name="De Vos P."/>
            <person name="Vekeman B."/>
        </authorList>
    </citation>
    <scope>NUCLEOTIDE SEQUENCE [LARGE SCALE GENOMIC DNA]</scope>
    <source>
        <strain evidence="2">R-45363</strain>
    </source>
</reference>
<dbReference type="Proteomes" id="UP000078090">
    <property type="component" value="Unassembled WGS sequence"/>
</dbReference>
<dbReference type="AlphaFoldDB" id="A0A177MHR6"/>
<evidence type="ECO:0000313" key="2">
    <source>
        <dbReference type="Proteomes" id="UP000078090"/>
    </source>
</evidence>